<evidence type="ECO:0000313" key="2">
    <source>
        <dbReference type="EMBL" id="CEK53784.1"/>
    </source>
</evidence>
<dbReference type="EMBL" id="HACG01006919">
    <property type="protein sequence ID" value="CEK53784.1"/>
    <property type="molecule type" value="Transcribed_RNA"/>
</dbReference>
<feature type="region of interest" description="Disordered" evidence="1">
    <location>
        <begin position="1"/>
        <end position="23"/>
    </location>
</feature>
<protein>
    <submittedName>
        <fullName evidence="2">Uncharacterized protein</fullName>
    </submittedName>
</protein>
<proteinExistence type="predicted"/>
<organism evidence="2">
    <name type="scientific">Arion vulgaris</name>
    <dbReference type="NCBI Taxonomy" id="1028688"/>
    <lineage>
        <taxon>Eukaryota</taxon>
        <taxon>Metazoa</taxon>
        <taxon>Spiralia</taxon>
        <taxon>Lophotrochozoa</taxon>
        <taxon>Mollusca</taxon>
        <taxon>Gastropoda</taxon>
        <taxon>Heterobranchia</taxon>
        <taxon>Euthyneura</taxon>
        <taxon>Panpulmonata</taxon>
        <taxon>Eupulmonata</taxon>
        <taxon>Stylommatophora</taxon>
        <taxon>Helicina</taxon>
        <taxon>Arionoidea</taxon>
        <taxon>Arionidae</taxon>
        <taxon>Arion</taxon>
    </lineage>
</organism>
<gene>
    <name evidence="2" type="primary">ORF21231</name>
</gene>
<sequence length="51" mass="5756">MQNGTPKNTLKIADNNTDKSDQGRRVTVAAAFRSQQNKQIMESITIKKQHN</sequence>
<reference evidence="2" key="1">
    <citation type="submission" date="2014-12" db="EMBL/GenBank/DDBJ databases">
        <title>Insight into the proteome of Arion vulgaris.</title>
        <authorList>
            <person name="Aradska J."/>
            <person name="Bulat T."/>
            <person name="Smidak R."/>
            <person name="Sarate P."/>
            <person name="Gangsoo J."/>
            <person name="Sialana F."/>
            <person name="Bilban M."/>
            <person name="Lubec G."/>
        </authorList>
    </citation>
    <scope>NUCLEOTIDE SEQUENCE</scope>
    <source>
        <tissue evidence="2">Skin</tissue>
    </source>
</reference>
<evidence type="ECO:0000256" key="1">
    <source>
        <dbReference type="SAM" id="MobiDB-lite"/>
    </source>
</evidence>
<dbReference type="AlphaFoldDB" id="A0A0B6YC89"/>
<name>A0A0B6YC89_9EUPU</name>
<accession>A0A0B6YC89</accession>